<dbReference type="PANTHER" id="PTHR46889:SF4">
    <property type="entry name" value="TRANSPOSASE INSO FOR INSERTION SEQUENCE ELEMENT IS911B-RELATED"/>
    <property type="match status" value="1"/>
</dbReference>
<comment type="caution">
    <text evidence="6">The sequence shown here is derived from an EMBL/GenBank/DDBJ whole genome shotgun (WGS) entry which is preliminary data.</text>
</comment>
<dbReference type="InterPro" id="IPR025948">
    <property type="entry name" value="HTH-like_dom"/>
</dbReference>
<dbReference type="OrthoDB" id="9810995at2"/>
<evidence type="ECO:0000313" key="6">
    <source>
        <dbReference type="EMBL" id="REL35700.1"/>
    </source>
</evidence>
<feature type="coiled-coil region" evidence="2">
    <location>
        <begin position="76"/>
        <end position="106"/>
    </location>
</feature>
<dbReference type="Pfam" id="PF13333">
    <property type="entry name" value="rve_2"/>
    <property type="match status" value="1"/>
</dbReference>
<reference evidence="6 8" key="1">
    <citation type="submission" date="2018-08" db="EMBL/GenBank/DDBJ databases">
        <title>Thalassotalea euphylliae genome.</title>
        <authorList>
            <person name="Summers S."/>
            <person name="Rice S.A."/>
            <person name="Freckelton M.L."/>
            <person name="Nedved B.T."/>
            <person name="Hadfield M.G."/>
        </authorList>
    </citation>
    <scope>NUCLEOTIDE SEQUENCE [LARGE SCALE GENOMIC DNA]</scope>
    <source>
        <strain evidence="6 8">H2</strain>
    </source>
</reference>
<comment type="similarity">
    <text evidence="1">Belongs to the transposase 8 family.</text>
</comment>
<dbReference type="Pfam" id="PF13276">
    <property type="entry name" value="HTH_21"/>
    <property type="match status" value="1"/>
</dbReference>
<dbReference type="Pfam" id="PF00665">
    <property type="entry name" value="rve"/>
    <property type="match status" value="1"/>
</dbReference>
<evidence type="ECO:0000313" key="4">
    <source>
        <dbReference type="EMBL" id="REL35380.1"/>
    </source>
</evidence>
<feature type="domain" description="Integrase catalytic" evidence="3">
    <location>
        <begin position="230"/>
        <end position="396"/>
    </location>
</feature>
<dbReference type="InterPro" id="IPR001584">
    <property type="entry name" value="Integrase_cat-core"/>
</dbReference>
<evidence type="ECO:0000256" key="2">
    <source>
        <dbReference type="SAM" id="Coils"/>
    </source>
</evidence>
<dbReference type="EMBL" id="QUOV01000001">
    <property type="protein sequence ID" value="REL36102.1"/>
    <property type="molecule type" value="Genomic_DNA"/>
</dbReference>
<dbReference type="PANTHER" id="PTHR46889">
    <property type="entry name" value="TRANSPOSASE INSF FOR INSERTION SEQUENCE IS3B-RELATED"/>
    <property type="match status" value="1"/>
</dbReference>
<evidence type="ECO:0000259" key="3">
    <source>
        <dbReference type="PROSITE" id="PS50994"/>
    </source>
</evidence>
<dbReference type="SUPFAM" id="SSF46689">
    <property type="entry name" value="Homeodomain-like"/>
    <property type="match status" value="1"/>
</dbReference>
<dbReference type="Gene3D" id="1.10.10.60">
    <property type="entry name" value="Homeodomain-like"/>
    <property type="match status" value="1"/>
</dbReference>
<evidence type="ECO:0000313" key="5">
    <source>
        <dbReference type="EMBL" id="REL35383.1"/>
    </source>
</evidence>
<gene>
    <name evidence="4" type="ORF">DXX92_08440</name>
    <name evidence="5" type="ORF">DXX92_08455</name>
    <name evidence="6" type="ORF">DXX92_10310</name>
    <name evidence="7" type="ORF">DXX92_12660</name>
</gene>
<dbReference type="GO" id="GO:0006313">
    <property type="term" value="P:DNA transposition"/>
    <property type="evidence" value="ECO:0007669"/>
    <property type="project" value="InterPro"/>
</dbReference>
<sequence>MPRYTNPRKTWFYPVDFKIKAVELSLKDDVMSKDVAHALDIHPFMLSRWRKEYREGKFNLPVRYKSNKELMSELPSKQELNKIKQLQRENERLKQENDLLKKATVSGGSTSARFGFIKRHGKALGVKYLCTWLKVSRSGYYAWLHRSPSNRVLADKTLLNNIKNVFNASLHTYGSPRVFEALKRLGIRTSKKRVARLMHEYGLVARAVKTYRKTAKVKFFYKEIENKRQSLEKPEGINQQWSGDITYLKVGKRWHYLAVVIDLFSRRIVGWAFGAKKSTALTLSALRQALHQRKPQTRLLFHTDRGAEYRAHVVQQFLQRNNVEASMNRPGCCTDNAEVESFFHSLKADLIRGNTFSSANKLHALLKSYLNNFYNRQRLHSSLGYQTPAEFESAVN</sequence>
<dbReference type="InterPro" id="IPR009057">
    <property type="entry name" value="Homeodomain-like_sf"/>
</dbReference>
<dbReference type="NCBIfam" id="NF033516">
    <property type="entry name" value="transpos_IS3"/>
    <property type="match status" value="1"/>
</dbReference>
<dbReference type="EMBL" id="QUOV01000001">
    <property type="protein sequence ID" value="REL35700.1"/>
    <property type="molecule type" value="Genomic_DNA"/>
</dbReference>
<protein>
    <submittedName>
        <fullName evidence="6">IS3 family transposase</fullName>
    </submittedName>
</protein>
<accession>A0A3E0UFS9</accession>
<dbReference type="InterPro" id="IPR048020">
    <property type="entry name" value="Transpos_IS3"/>
</dbReference>
<dbReference type="InterPro" id="IPR050900">
    <property type="entry name" value="Transposase_IS3/IS150/IS904"/>
</dbReference>
<dbReference type="GO" id="GO:0004803">
    <property type="term" value="F:transposase activity"/>
    <property type="evidence" value="ECO:0007669"/>
    <property type="project" value="InterPro"/>
</dbReference>
<dbReference type="InterPro" id="IPR012337">
    <property type="entry name" value="RNaseH-like_sf"/>
</dbReference>
<dbReference type="EMBL" id="QUOV01000001">
    <property type="protein sequence ID" value="REL35383.1"/>
    <property type="molecule type" value="Genomic_DNA"/>
</dbReference>
<organism evidence="6 8">
    <name type="scientific">Thalassotalea euphylliae</name>
    <dbReference type="NCBI Taxonomy" id="1655234"/>
    <lineage>
        <taxon>Bacteria</taxon>
        <taxon>Pseudomonadati</taxon>
        <taxon>Pseudomonadota</taxon>
        <taxon>Gammaproteobacteria</taxon>
        <taxon>Alteromonadales</taxon>
        <taxon>Colwelliaceae</taxon>
        <taxon>Thalassotalea</taxon>
    </lineage>
</organism>
<keyword evidence="2" id="KW-0175">Coiled coil</keyword>
<name>A0A3E0UFS9_9GAMM</name>
<dbReference type="Gene3D" id="3.30.420.10">
    <property type="entry name" value="Ribonuclease H-like superfamily/Ribonuclease H"/>
    <property type="match status" value="1"/>
</dbReference>
<dbReference type="InterPro" id="IPR036397">
    <property type="entry name" value="RNaseH_sf"/>
</dbReference>
<dbReference type="AlphaFoldDB" id="A0A3E0UFS9"/>
<dbReference type="Proteomes" id="UP000256999">
    <property type="component" value="Unassembled WGS sequence"/>
</dbReference>
<evidence type="ECO:0000256" key="1">
    <source>
        <dbReference type="ARBA" id="ARBA00009964"/>
    </source>
</evidence>
<dbReference type="RefSeq" id="WP_116000054.1">
    <property type="nucleotide sequence ID" value="NZ_QUOV01000001.1"/>
</dbReference>
<proteinExistence type="inferred from homology"/>
<evidence type="ECO:0000313" key="7">
    <source>
        <dbReference type="EMBL" id="REL36102.1"/>
    </source>
</evidence>
<dbReference type="GO" id="GO:0003677">
    <property type="term" value="F:DNA binding"/>
    <property type="evidence" value="ECO:0007669"/>
    <property type="project" value="InterPro"/>
</dbReference>
<dbReference type="EMBL" id="QUOV01000001">
    <property type="protein sequence ID" value="REL35380.1"/>
    <property type="molecule type" value="Genomic_DNA"/>
</dbReference>
<dbReference type="Pfam" id="PF01527">
    <property type="entry name" value="HTH_Tnp_1"/>
    <property type="match status" value="1"/>
</dbReference>
<evidence type="ECO:0000313" key="8">
    <source>
        <dbReference type="Proteomes" id="UP000256999"/>
    </source>
</evidence>
<dbReference type="GO" id="GO:0015074">
    <property type="term" value="P:DNA integration"/>
    <property type="evidence" value="ECO:0007669"/>
    <property type="project" value="InterPro"/>
</dbReference>
<dbReference type="SUPFAM" id="SSF53098">
    <property type="entry name" value="Ribonuclease H-like"/>
    <property type="match status" value="1"/>
</dbReference>
<dbReference type="PROSITE" id="PS50994">
    <property type="entry name" value="INTEGRASE"/>
    <property type="match status" value="1"/>
</dbReference>
<dbReference type="InterPro" id="IPR002514">
    <property type="entry name" value="Transposase_8"/>
</dbReference>